<dbReference type="AlphaFoldDB" id="A0A6J4VC23"/>
<dbReference type="GO" id="GO:0008081">
    <property type="term" value="F:phosphoric diester hydrolase activity"/>
    <property type="evidence" value="ECO:0007669"/>
    <property type="project" value="InterPro"/>
</dbReference>
<sequence length="261" mass="27567">MVSQVSGRQTDVVGHRGAPAFARANSEASFRAALEVGVDRVECDVRLSADGALVLVHDATVEMPDGTPNAIGSLTHAQLRDAIPSLLVLDDLVEIVGGQAPLMVDVKGPGYEAEVAAAIRRHRLAETASVPSTWVVTLRRLRAAFPGLRLGLSTGHIVGGAPHALRPAIGTTVRAVLPKLIPVALAAARADELMVHHRAVTPALVDAVHRAGKKVNLFTVDSEEDIRRALALGPDSIISNHPDRAIVLRDEYDARIPSPNG</sequence>
<dbReference type="EMBL" id="CADCWG010000290">
    <property type="protein sequence ID" value="CAA9574679.1"/>
    <property type="molecule type" value="Genomic_DNA"/>
</dbReference>
<dbReference type="Gene3D" id="3.20.20.190">
    <property type="entry name" value="Phosphatidylinositol (PI) phosphodiesterase"/>
    <property type="match status" value="1"/>
</dbReference>
<protein>
    <recommendedName>
        <fullName evidence="1">GP-PDE domain-containing protein</fullName>
    </recommendedName>
</protein>
<proteinExistence type="predicted"/>
<dbReference type="SUPFAM" id="SSF51695">
    <property type="entry name" value="PLC-like phosphodiesterases"/>
    <property type="match status" value="1"/>
</dbReference>
<dbReference type="InterPro" id="IPR030395">
    <property type="entry name" value="GP_PDE_dom"/>
</dbReference>
<dbReference type="PANTHER" id="PTHR46211">
    <property type="entry name" value="GLYCEROPHOSPHORYL DIESTER PHOSPHODIESTERASE"/>
    <property type="match status" value="1"/>
</dbReference>
<evidence type="ECO:0000259" key="1">
    <source>
        <dbReference type="PROSITE" id="PS51704"/>
    </source>
</evidence>
<dbReference type="Pfam" id="PF03009">
    <property type="entry name" value="GDPD"/>
    <property type="match status" value="2"/>
</dbReference>
<dbReference type="PROSITE" id="PS51704">
    <property type="entry name" value="GP_PDE"/>
    <property type="match status" value="1"/>
</dbReference>
<accession>A0A6J4VC23</accession>
<evidence type="ECO:0000313" key="2">
    <source>
        <dbReference type="EMBL" id="CAA9574679.1"/>
    </source>
</evidence>
<organism evidence="2">
    <name type="scientific">uncultured Thermomicrobiales bacterium</name>
    <dbReference type="NCBI Taxonomy" id="1645740"/>
    <lineage>
        <taxon>Bacteria</taxon>
        <taxon>Pseudomonadati</taxon>
        <taxon>Thermomicrobiota</taxon>
        <taxon>Thermomicrobia</taxon>
        <taxon>Thermomicrobiales</taxon>
        <taxon>environmental samples</taxon>
    </lineage>
</organism>
<name>A0A6J4VC23_9BACT</name>
<dbReference type="GO" id="GO:0006629">
    <property type="term" value="P:lipid metabolic process"/>
    <property type="evidence" value="ECO:0007669"/>
    <property type="project" value="InterPro"/>
</dbReference>
<gene>
    <name evidence="2" type="ORF">AVDCRST_MAG49-4046</name>
</gene>
<feature type="domain" description="GP-PDE" evidence="1">
    <location>
        <begin position="10"/>
        <end position="249"/>
    </location>
</feature>
<reference evidence="2" key="1">
    <citation type="submission" date="2020-02" db="EMBL/GenBank/DDBJ databases">
        <authorList>
            <person name="Meier V. D."/>
        </authorList>
    </citation>
    <scope>NUCLEOTIDE SEQUENCE</scope>
    <source>
        <strain evidence="2">AVDCRST_MAG49</strain>
    </source>
</reference>
<dbReference type="CDD" id="cd08556">
    <property type="entry name" value="GDPD"/>
    <property type="match status" value="1"/>
</dbReference>
<dbReference type="PANTHER" id="PTHR46211:SF1">
    <property type="entry name" value="GLYCEROPHOSPHODIESTER PHOSPHODIESTERASE, CYTOPLASMIC"/>
    <property type="match status" value="1"/>
</dbReference>
<dbReference type="InterPro" id="IPR017946">
    <property type="entry name" value="PLC-like_Pdiesterase_TIM-brl"/>
</dbReference>